<dbReference type="PROSITE" id="PS00595">
    <property type="entry name" value="AA_TRANSFER_CLASS_5"/>
    <property type="match status" value="1"/>
</dbReference>
<dbReference type="RefSeq" id="WP_190405825.1">
    <property type="nucleotide sequence ID" value="NZ_JACJRF010000004.1"/>
</dbReference>
<sequence length="380" mass="41171">MMPGPTPVPETTLLALAKHPIGHRTQEFSNILAEVTANLKWLHQTENNVLILNVSGTGAVEAGIINFLSAGDRILVGANGKFGQRWVEVSQAYGLNVETITAEWGKPLDPSLFAEKLQADTQKQIKAVVITHSETSTGVLNDLETINRHVKKHGTALIIVDAITSLGVVNVPVDAWGLDVVVSSSQKAYMTPPGIGFVCVSPKAWKAYQTAKLPKYYLDLGKYRQAATKDTTPFSPPVNLIVALQTTLRMLKEEGLESIFARHERLKNATRAAIKGLNLPLLVEDSFASPALTAVVPQGIEADKIRSFLKQRFDLELAGGQDHLKNKIFRIGHLGFVSDRDILSCIASLEVVLAELGYKGAVPGAGVAAAQFKMMETIYS</sequence>
<evidence type="ECO:0000313" key="7">
    <source>
        <dbReference type="EMBL" id="MBD2343320.1"/>
    </source>
</evidence>
<dbReference type="SUPFAM" id="SSF53383">
    <property type="entry name" value="PLP-dependent transferases"/>
    <property type="match status" value="1"/>
</dbReference>
<evidence type="ECO:0000256" key="2">
    <source>
        <dbReference type="ARBA" id="ARBA00009236"/>
    </source>
</evidence>
<dbReference type="InterPro" id="IPR015422">
    <property type="entry name" value="PyrdxlP-dep_Trfase_small"/>
</dbReference>
<comment type="cofactor">
    <cofactor evidence="1 5">
        <name>pyridoxal 5'-phosphate</name>
        <dbReference type="ChEBI" id="CHEBI:597326"/>
    </cofactor>
</comment>
<keyword evidence="3" id="KW-0663">Pyridoxal phosphate</keyword>
<dbReference type="InterPro" id="IPR015424">
    <property type="entry name" value="PyrdxlP-dep_Trfase"/>
</dbReference>
<proteinExistence type="inferred from homology"/>
<keyword evidence="8" id="KW-1185">Reference proteome</keyword>
<dbReference type="GO" id="GO:0008483">
    <property type="term" value="F:transaminase activity"/>
    <property type="evidence" value="ECO:0007669"/>
    <property type="project" value="UniProtKB-KW"/>
</dbReference>
<dbReference type="Pfam" id="PF00266">
    <property type="entry name" value="Aminotran_5"/>
    <property type="match status" value="1"/>
</dbReference>
<dbReference type="PANTHER" id="PTHR21152:SF40">
    <property type="entry name" value="ALANINE--GLYOXYLATE AMINOTRANSFERASE"/>
    <property type="match status" value="1"/>
</dbReference>
<evidence type="ECO:0000256" key="1">
    <source>
        <dbReference type="ARBA" id="ARBA00001933"/>
    </source>
</evidence>
<reference evidence="7 8" key="1">
    <citation type="journal article" date="2020" name="ISME J.">
        <title>Comparative genomics reveals insights into cyanobacterial evolution and habitat adaptation.</title>
        <authorList>
            <person name="Chen M.Y."/>
            <person name="Teng W.K."/>
            <person name="Zhao L."/>
            <person name="Hu C.X."/>
            <person name="Zhou Y.K."/>
            <person name="Han B.P."/>
            <person name="Song L.R."/>
            <person name="Shu W.S."/>
        </authorList>
    </citation>
    <scope>NUCLEOTIDE SEQUENCE [LARGE SCALE GENOMIC DNA]</scope>
    <source>
        <strain evidence="7 8">FACHB-260</strain>
    </source>
</reference>
<comment type="caution">
    <text evidence="7">The sequence shown here is derived from an EMBL/GenBank/DDBJ whole genome shotgun (WGS) entry which is preliminary data.</text>
</comment>
<dbReference type="EMBL" id="JACJRF010000004">
    <property type="protein sequence ID" value="MBD2343320.1"/>
    <property type="molecule type" value="Genomic_DNA"/>
</dbReference>
<evidence type="ECO:0000256" key="5">
    <source>
        <dbReference type="RuleBase" id="RU004504"/>
    </source>
</evidence>
<dbReference type="PANTHER" id="PTHR21152">
    <property type="entry name" value="AMINOTRANSFERASE CLASS V"/>
    <property type="match status" value="1"/>
</dbReference>
<keyword evidence="7" id="KW-0808">Transferase</keyword>
<keyword evidence="7" id="KW-0032">Aminotransferase</keyword>
<evidence type="ECO:0000256" key="4">
    <source>
        <dbReference type="RuleBase" id="RU004075"/>
    </source>
</evidence>
<dbReference type="InterPro" id="IPR020578">
    <property type="entry name" value="Aminotrans_V_PyrdxlP_BS"/>
</dbReference>
<dbReference type="Gene3D" id="3.40.640.10">
    <property type="entry name" value="Type I PLP-dependent aspartate aminotransferase-like (Major domain)"/>
    <property type="match status" value="1"/>
</dbReference>
<comment type="similarity">
    <text evidence="2 4">Belongs to the class-V pyridoxal-phosphate-dependent aminotransferase family.</text>
</comment>
<dbReference type="PIRSF" id="PIRSF000524">
    <property type="entry name" value="SPT"/>
    <property type="match status" value="1"/>
</dbReference>
<evidence type="ECO:0000313" key="8">
    <source>
        <dbReference type="Proteomes" id="UP000607281"/>
    </source>
</evidence>
<feature type="domain" description="Aminotransferase class V" evidence="6">
    <location>
        <begin position="20"/>
        <end position="321"/>
    </location>
</feature>
<evidence type="ECO:0000259" key="6">
    <source>
        <dbReference type="Pfam" id="PF00266"/>
    </source>
</evidence>
<dbReference type="InterPro" id="IPR000192">
    <property type="entry name" value="Aminotrans_V_dom"/>
</dbReference>
<accession>A0ABR8CND3</accession>
<name>A0ABR8CND3_9NOST</name>
<organism evidence="7 8">
    <name type="scientific">Anabaena subtropica FACHB-260</name>
    <dbReference type="NCBI Taxonomy" id="2692884"/>
    <lineage>
        <taxon>Bacteria</taxon>
        <taxon>Bacillati</taxon>
        <taxon>Cyanobacteriota</taxon>
        <taxon>Cyanophyceae</taxon>
        <taxon>Nostocales</taxon>
        <taxon>Nostocaceae</taxon>
        <taxon>Anabaena</taxon>
    </lineage>
</organism>
<evidence type="ECO:0000256" key="3">
    <source>
        <dbReference type="ARBA" id="ARBA00022898"/>
    </source>
</evidence>
<gene>
    <name evidence="7" type="ORF">H6G18_04065</name>
</gene>
<dbReference type="Proteomes" id="UP000607281">
    <property type="component" value="Unassembled WGS sequence"/>
</dbReference>
<dbReference type="Gene3D" id="3.90.1150.10">
    <property type="entry name" value="Aspartate Aminotransferase, domain 1"/>
    <property type="match status" value="1"/>
</dbReference>
<dbReference type="InterPro" id="IPR015421">
    <property type="entry name" value="PyrdxlP-dep_Trfase_major"/>
</dbReference>
<protein>
    <submittedName>
        <fullName evidence="7">Alanine--glyoxylate aminotransferase family protein</fullName>
    </submittedName>
</protein>
<dbReference type="InterPro" id="IPR024169">
    <property type="entry name" value="SP_NH2Trfase/AEP_transaminase"/>
</dbReference>